<reference evidence="2" key="1">
    <citation type="journal article" date="2023" name="G3 (Bethesda)">
        <title>Genome assembly and association tests identify interacting loci associated with vigor, precocity, and sex in interspecific pistachio rootstocks.</title>
        <authorList>
            <person name="Palmer W."/>
            <person name="Jacygrad E."/>
            <person name="Sagayaradj S."/>
            <person name="Cavanaugh K."/>
            <person name="Han R."/>
            <person name="Bertier L."/>
            <person name="Beede B."/>
            <person name="Kafkas S."/>
            <person name="Golino D."/>
            <person name="Preece J."/>
            <person name="Michelmore R."/>
        </authorList>
    </citation>
    <scope>NUCLEOTIDE SEQUENCE [LARGE SCALE GENOMIC DNA]</scope>
</reference>
<comment type="caution">
    <text evidence="1">The sequence shown here is derived from an EMBL/GenBank/DDBJ whole genome shotgun (WGS) entry which is preliminary data.</text>
</comment>
<gene>
    <name evidence="1" type="ORF">Patl1_23566</name>
</gene>
<protein>
    <submittedName>
        <fullName evidence="1">Uncharacterized protein</fullName>
    </submittedName>
</protein>
<name>A0ACC1A0J7_9ROSI</name>
<dbReference type="Proteomes" id="UP001164250">
    <property type="component" value="Chromosome 13"/>
</dbReference>
<sequence>MLLVVVEVVDIAFDAVAMVVDFVEDFGAAMTKMPYTTEGFEEEIKVKQNLVEALQC</sequence>
<evidence type="ECO:0000313" key="2">
    <source>
        <dbReference type="Proteomes" id="UP001164250"/>
    </source>
</evidence>
<evidence type="ECO:0000313" key="1">
    <source>
        <dbReference type="EMBL" id="KAJ0079883.1"/>
    </source>
</evidence>
<organism evidence="1 2">
    <name type="scientific">Pistacia atlantica</name>
    <dbReference type="NCBI Taxonomy" id="434234"/>
    <lineage>
        <taxon>Eukaryota</taxon>
        <taxon>Viridiplantae</taxon>
        <taxon>Streptophyta</taxon>
        <taxon>Embryophyta</taxon>
        <taxon>Tracheophyta</taxon>
        <taxon>Spermatophyta</taxon>
        <taxon>Magnoliopsida</taxon>
        <taxon>eudicotyledons</taxon>
        <taxon>Gunneridae</taxon>
        <taxon>Pentapetalae</taxon>
        <taxon>rosids</taxon>
        <taxon>malvids</taxon>
        <taxon>Sapindales</taxon>
        <taxon>Anacardiaceae</taxon>
        <taxon>Pistacia</taxon>
    </lineage>
</organism>
<proteinExistence type="predicted"/>
<dbReference type="EMBL" id="CM047909">
    <property type="protein sequence ID" value="KAJ0079883.1"/>
    <property type="molecule type" value="Genomic_DNA"/>
</dbReference>
<keyword evidence="2" id="KW-1185">Reference proteome</keyword>
<accession>A0ACC1A0J7</accession>